<name>A0A7Z9BPZ6_9CYAN</name>
<dbReference type="EMBL" id="CZCU02000130">
    <property type="protein sequence ID" value="VXD17088.1"/>
    <property type="molecule type" value="Genomic_DNA"/>
</dbReference>
<dbReference type="OrthoDB" id="9968197at2"/>
<accession>A0A7Z9BPZ6</accession>
<gene>
    <name evidence="1" type="ORF">PL8927_550198</name>
</gene>
<comment type="caution">
    <text evidence="1">The sequence shown here is derived from an EMBL/GenBank/DDBJ whole genome shotgun (WGS) entry which is preliminary data.</text>
</comment>
<reference evidence="1" key="1">
    <citation type="submission" date="2019-10" db="EMBL/GenBank/DDBJ databases">
        <authorList>
            <consortium name="Genoscope - CEA"/>
            <person name="William W."/>
        </authorList>
    </citation>
    <scope>NUCLEOTIDE SEQUENCE [LARGE SCALE GENOMIC DNA]</scope>
    <source>
        <strain evidence="1">BBR_PRJEB10992</strain>
    </source>
</reference>
<organism evidence="1 2">
    <name type="scientific">Planktothrix serta PCC 8927</name>
    <dbReference type="NCBI Taxonomy" id="671068"/>
    <lineage>
        <taxon>Bacteria</taxon>
        <taxon>Bacillati</taxon>
        <taxon>Cyanobacteriota</taxon>
        <taxon>Cyanophyceae</taxon>
        <taxon>Oscillatoriophycideae</taxon>
        <taxon>Oscillatoriales</taxon>
        <taxon>Microcoleaceae</taxon>
        <taxon>Planktothrix</taxon>
    </lineage>
</organism>
<evidence type="ECO:0000313" key="2">
    <source>
        <dbReference type="Proteomes" id="UP000184550"/>
    </source>
</evidence>
<protein>
    <submittedName>
        <fullName evidence="1">Uncharacterized protein</fullName>
    </submittedName>
</protein>
<proteinExistence type="predicted"/>
<keyword evidence="2" id="KW-1185">Reference proteome</keyword>
<dbReference type="Proteomes" id="UP000184550">
    <property type="component" value="Unassembled WGS sequence"/>
</dbReference>
<dbReference type="RefSeq" id="WP_083620882.1">
    <property type="nucleotide sequence ID" value="NZ_LR734865.1"/>
</dbReference>
<evidence type="ECO:0000313" key="1">
    <source>
        <dbReference type="EMBL" id="VXD17088.1"/>
    </source>
</evidence>
<dbReference type="AlphaFoldDB" id="A0A7Z9BPZ6"/>
<sequence>MIQLKGLVPWKNPNLGEGRIFSHFTNAEGFTGITGIFGERLNVDQPVIVNTLTFGKGSNSFYAQKPGDIFITDLGFDATAGNLEQIGVFGEKQKFVIQFSEETALIDNNIRVLPVKIRQQGSIYTIPAQTTFSNGKFLVMRVRP</sequence>